<evidence type="ECO:0000256" key="2">
    <source>
        <dbReference type="ARBA" id="ARBA00011322"/>
    </source>
</evidence>
<dbReference type="InterPro" id="IPR038729">
    <property type="entry name" value="Rad50/SbcC_AAA"/>
</dbReference>
<dbReference type="NCBIfam" id="TIGR03185">
    <property type="entry name" value="DNA_S_dndD"/>
    <property type="match status" value="1"/>
</dbReference>
<evidence type="ECO:0000259" key="5">
    <source>
        <dbReference type="Pfam" id="PF13476"/>
    </source>
</evidence>
<dbReference type="PANTHER" id="PTHR32114">
    <property type="entry name" value="ABC TRANSPORTER ABCH.3"/>
    <property type="match status" value="1"/>
</dbReference>
<feature type="coiled-coil region" evidence="4">
    <location>
        <begin position="233"/>
        <end position="292"/>
    </location>
</feature>
<dbReference type="PANTHER" id="PTHR32114:SF2">
    <property type="entry name" value="ABC TRANSPORTER ABCH.3"/>
    <property type="match status" value="1"/>
</dbReference>
<dbReference type="SUPFAM" id="SSF52540">
    <property type="entry name" value="P-loop containing nucleoside triphosphate hydrolases"/>
    <property type="match status" value="1"/>
</dbReference>
<comment type="similarity">
    <text evidence="1">Belongs to the SMC family. SbcC subfamily.</text>
</comment>
<keyword evidence="4" id="KW-0175">Coiled coil</keyword>
<dbReference type="GO" id="GO:0006302">
    <property type="term" value="P:double-strand break repair"/>
    <property type="evidence" value="ECO:0007669"/>
    <property type="project" value="InterPro"/>
</dbReference>
<dbReference type="InterPro" id="IPR017599">
    <property type="entry name" value="DNA_S_DndD"/>
</dbReference>
<name>A0A941GWG0_9CHRO</name>
<evidence type="ECO:0000313" key="6">
    <source>
        <dbReference type="EMBL" id="MBR8829035.1"/>
    </source>
</evidence>
<feature type="coiled-coil region" evidence="4">
    <location>
        <begin position="400"/>
        <end position="453"/>
    </location>
</feature>
<dbReference type="Proteomes" id="UP000767446">
    <property type="component" value="Unassembled WGS sequence"/>
</dbReference>
<dbReference type="GO" id="GO:0016887">
    <property type="term" value="F:ATP hydrolysis activity"/>
    <property type="evidence" value="ECO:0007669"/>
    <property type="project" value="InterPro"/>
</dbReference>
<dbReference type="InterPro" id="IPR027417">
    <property type="entry name" value="P-loop_NTPase"/>
</dbReference>
<protein>
    <recommendedName>
        <fullName evidence="3">Nuclease SbcCD subunit C</fullName>
    </recommendedName>
</protein>
<proteinExistence type="inferred from homology"/>
<feature type="domain" description="Rad50/SbcC-type AAA" evidence="5">
    <location>
        <begin position="6"/>
        <end position="233"/>
    </location>
</feature>
<sequence length="663" mass="75613">MLFTELVLQNFGPYYGKQIINLRPEKDENHRPIILIGGMNGGGKTTLMDAIRLALYGQRAQCSTRGNLGYSEFLSQCVNKQCVNNPTLEEDKTRIELAFEHLVDEKWKEIRIVRTWERNPRDGKDNLGIIDGEWPDSGWASTWDEYIENLLPIGISNLFLFDGEQVKELAEQDTPPPTVIEAIKSLLGLELAERLAVDLDVLMSRKRKAIADNSQLANLEEIEAKIKEQIDKKAFETEIFNSLETQVKKLQEEYDMADHKFSSEGGKIAAERSSLDSQKKRLEESREKQRLELCELAGLVLPLALISPLLYEAQIQGKLELEYKQSKIAQAILQSRDERLLNFLVNLSLSSTQLDEIKVFLDGENKAFQLDGEINSYLDIEADDLQKLDNLLEAHLPVQIDVLKKQLKKLKELEGEINAREKQLAVAASPEEYEKLNNAVKDVQKRLIDSKAEWEVARRRCEEIDKAIASTKKELERYSVSALERQNNEHITNAIAKVKTTLAIFREQLTLKKLNKLEIEVTECFRYLLHKSDLVHRVAIATSDFRLSLYDPEGKPVPKHRLSAGEKQLLAVSFLWGLARVSGRNLPVAIDTPLGRLDSSHRNNLVERYFPTASVQVILLSTDTEIAEKEIAQLRSLEAIAREYLLKYDSTSRQTTITPGYFW</sequence>
<evidence type="ECO:0000256" key="1">
    <source>
        <dbReference type="ARBA" id="ARBA00006930"/>
    </source>
</evidence>
<dbReference type="Gene3D" id="3.40.50.300">
    <property type="entry name" value="P-loop containing nucleotide triphosphate hydrolases"/>
    <property type="match status" value="2"/>
</dbReference>
<dbReference type="Pfam" id="PF13476">
    <property type="entry name" value="AAA_23"/>
    <property type="match status" value="1"/>
</dbReference>
<evidence type="ECO:0000256" key="4">
    <source>
        <dbReference type="SAM" id="Coils"/>
    </source>
</evidence>
<reference evidence="6" key="1">
    <citation type="submission" date="2021-02" db="EMBL/GenBank/DDBJ databases">
        <title>Metagenome analyses of Stigonema ocellatum DSM 106950, Chlorogloea purpurea SAG 13.99 and Gomphosphaeria aponina DSM 107014.</title>
        <authorList>
            <person name="Marter P."/>
            <person name="Huang S."/>
        </authorList>
    </citation>
    <scope>NUCLEOTIDE SEQUENCE</scope>
    <source>
        <strain evidence="6">JP213</strain>
    </source>
</reference>
<evidence type="ECO:0000313" key="7">
    <source>
        <dbReference type="Proteomes" id="UP000767446"/>
    </source>
</evidence>
<evidence type="ECO:0000256" key="3">
    <source>
        <dbReference type="ARBA" id="ARBA00013368"/>
    </source>
</evidence>
<gene>
    <name evidence="6" type="primary">dndD</name>
    <name evidence="6" type="ORF">DSM107014_14245</name>
</gene>
<dbReference type="AlphaFoldDB" id="A0A941GWG0"/>
<dbReference type="EMBL" id="JADQBC010000103">
    <property type="protein sequence ID" value="MBR8829035.1"/>
    <property type="molecule type" value="Genomic_DNA"/>
</dbReference>
<comment type="subunit">
    <text evidence="2">Heterodimer of SbcC and SbcD.</text>
</comment>
<accession>A0A941GWG0</accession>
<comment type="caution">
    <text evidence="6">The sequence shown here is derived from an EMBL/GenBank/DDBJ whole genome shotgun (WGS) entry which is preliminary data.</text>
</comment>
<organism evidence="6 7">
    <name type="scientific">Gomphosphaeria aponina SAG 52.96 = DSM 107014</name>
    <dbReference type="NCBI Taxonomy" id="1521640"/>
    <lineage>
        <taxon>Bacteria</taxon>
        <taxon>Bacillati</taxon>
        <taxon>Cyanobacteriota</taxon>
        <taxon>Cyanophyceae</taxon>
        <taxon>Oscillatoriophycideae</taxon>
        <taxon>Chroococcales</taxon>
        <taxon>Gomphosphaeriaceae</taxon>
        <taxon>Gomphosphaeria</taxon>
    </lineage>
</organism>